<keyword evidence="2" id="KW-0812">Transmembrane</keyword>
<dbReference type="Gramene" id="OE9A098512T1">
    <property type="protein sequence ID" value="OE9A098512C1"/>
    <property type="gene ID" value="OE9A098512"/>
</dbReference>
<keyword evidence="2" id="KW-0472">Membrane</keyword>
<dbReference type="AlphaFoldDB" id="A0A8S0U2V4"/>
<evidence type="ECO:0000313" key="3">
    <source>
        <dbReference type="EMBL" id="CAA3010665.1"/>
    </source>
</evidence>
<evidence type="ECO:0000313" key="4">
    <source>
        <dbReference type="Proteomes" id="UP000594638"/>
    </source>
</evidence>
<keyword evidence="4" id="KW-1185">Reference proteome</keyword>
<accession>A0A8S0U2V4</accession>
<dbReference type="PANTHER" id="PTHR48449">
    <property type="entry name" value="DUF1985 DOMAIN-CONTAINING PROTEIN"/>
    <property type="match status" value="1"/>
</dbReference>
<name>A0A8S0U2V4_OLEEU</name>
<gene>
    <name evidence="3" type="ORF">OLEA9_A098512</name>
</gene>
<sequence>MFGYVAEYMDFEFLVPENARLRAHISQRSNLRYVKIVLEHFDDRQHADFCNSCIGFLFKVPDLQFSAQLIQQLVFHCIRTDKAHELWFNLQGHLARITCAKLEKAFLRSSAPRADRYKLDLTLIIEGVFNAPDNHAGIDIPMLSIIDDQDIFFSYPWDAKQKMENVVTYRVRGFSIAMQVLYNNFIGYSHYFNNLCIVMAAFIVNSHLFLVVTDMSIRGNARNWWSVWSTAGSTIPTASQLEFNKTTAATEFISTLVPPSGSATTVPTAEAKNEPIDIGGCGMNFEPRMNDDDDEVASSGWGNREDEPVASTSGVAEVDDK</sequence>
<feature type="transmembrane region" description="Helical" evidence="2">
    <location>
        <begin position="191"/>
        <end position="212"/>
    </location>
</feature>
<evidence type="ECO:0000256" key="2">
    <source>
        <dbReference type="SAM" id="Phobius"/>
    </source>
</evidence>
<dbReference type="OrthoDB" id="1114298at2759"/>
<dbReference type="EMBL" id="CACTIH010007348">
    <property type="protein sequence ID" value="CAA3010665.1"/>
    <property type="molecule type" value="Genomic_DNA"/>
</dbReference>
<evidence type="ECO:0000256" key="1">
    <source>
        <dbReference type="SAM" id="MobiDB-lite"/>
    </source>
</evidence>
<comment type="caution">
    <text evidence="3">The sequence shown here is derived from an EMBL/GenBank/DDBJ whole genome shotgun (WGS) entry which is preliminary data.</text>
</comment>
<dbReference type="PANTHER" id="PTHR48449:SF1">
    <property type="entry name" value="DUF1985 DOMAIN-CONTAINING PROTEIN"/>
    <property type="match status" value="1"/>
</dbReference>
<reference evidence="3 4" key="1">
    <citation type="submission" date="2019-12" db="EMBL/GenBank/DDBJ databases">
        <authorList>
            <person name="Alioto T."/>
            <person name="Alioto T."/>
            <person name="Gomez Garrido J."/>
        </authorList>
    </citation>
    <scope>NUCLEOTIDE SEQUENCE [LARGE SCALE GENOMIC DNA]</scope>
</reference>
<keyword evidence="2" id="KW-1133">Transmembrane helix</keyword>
<organism evidence="3 4">
    <name type="scientific">Olea europaea subsp. europaea</name>
    <dbReference type="NCBI Taxonomy" id="158383"/>
    <lineage>
        <taxon>Eukaryota</taxon>
        <taxon>Viridiplantae</taxon>
        <taxon>Streptophyta</taxon>
        <taxon>Embryophyta</taxon>
        <taxon>Tracheophyta</taxon>
        <taxon>Spermatophyta</taxon>
        <taxon>Magnoliopsida</taxon>
        <taxon>eudicotyledons</taxon>
        <taxon>Gunneridae</taxon>
        <taxon>Pentapetalae</taxon>
        <taxon>asterids</taxon>
        <taxon>lamiids</taxon>
        <taxon>Lamiales</taxon>
        <taxon>Oleaceae</taxon>
        <taxon>Oleeae</taxon>
        <taxon>Olea</taxon>
    </lineage>
</organism>
<protein>
    <submittedName>
        <fullName evidence="3">Uncharacterized protein</fullName>
    </submittedName>
</protein>
<dbReference type="Proteomes" id="UP000594638">
    <property type="component" value="Unassembled WGS sequence"/>
</dbReference>
<proteinExistence type="predicted"/>
<feature type="region of interest" description="Disordered" evidence="1">
    <location>
        <begin position="284"/>
        <end position="321"/>
    </location>
</feature>